<feature type="region of interest" description="Disordered" evidence="1">
    <location>
        <begin position="67"/>
        <end position="87"/>
    </location>
</feature>
<dbReference type="PANTHER" id="PTHR36769:SF1">
    <property type="entry name" value="2,3-BISPHOSPHOGLYCERATE-DEPENDENT PHOSPHOGLYCERATE MUTASE"/>
    <property type="match status" value="1"/>
</dbReference>
<accession>A0AAX4PGD8</accession>
<evidence type="ECO:0000313" key="3">
    <source>
        <dbReference type="Proteomes" id="UP001472866"/>
    </source>
</evidence>
<evidence type="ECO:0008006" key="4">
    <source>
        <dbReference type="Google" id="ProtNLM"/>
    </source>
</evidence>
<organism evidence="2 3">
    <name type="scientific">Chloropicon roscoffensis</name>
    <dbReference type="NCBI Taxonomy" id="1461544"/>
    <lineage>
        <taxon>Eukaryota</taxon>
        <taxon>Viridiplantae</taxon>
        <taxon>Chlorophyta</taxon>
        <taxon>Chloropicophyceae</taxon>
        <taxon>Chloropicales</taxon>
        <taxon>Chloropicaceae</taxon>
        <taxon>Chloropicon</taxon>
    </lineage>
</organism>
<feature type="compositionally biased region" description="Basic residues" evidence="1">
    <location>
        <begin position="1"/>
        <end position="36"/>
    </location>
</feature>
<keyword evidence="3" id="KW-1185">Reference proteome</keyword>
<feature type="compositionally biased region" description="Basic and acidic residues" evidence="1">
    <location>
        <begin position="74"/>
        <end position="87"/>
    </location>
</feature>
<dbReference type="AlphaFoldDB" id="A0AAX4PGD8"/>
<feature type="region of interest" description="Disordered" evidence="1">
    <location>
        <begin position="1"/>
        <end position="50"/>
    </location>
</feature>
<name>A0AAX4PGD8_9CHLO</name>
<evidence type="ECO:0000256" key="1">
    <source>
        <dbReference type="SAM" id="MobiDB-lite"/>
    </source>
</evidence>
<dbReference type="InterPro" id="IPR019034">
    <property type="entry name" value="UPF0390"/>
</dbReference>
<dbReference type="Pfam" id="PF09495">
    <property type="entry name" value="DUF2462"/>
    <property type="match status" value="1"/>
</dbReference>
<feature type="compositionally biased region" description="Basic and acidic residues" evidence="1">
    <location>
        <begin position="41"/>
        <end position="50"/>
    </location>
</feature>
<proteinExistence type="predicted"/>
<protein>
    <recommendedName>
        <fullName evidence="4">40S ribosomal protein S25</fullName>
    </recommendedName>
</protein>
<sequence>MPQKHLFKGGKKAKGKVKPPSRHGKIAKTKKGKLQKPPRSAADKLKWKESKETTKAINAFNEHGVVTKATSQGDKLRVLKQPKVDPK</sequence>
<dbReference type="EMBL" id="CP151510">
    <property type="protein sequence ID" value="WZN64819.1"/>
    <property type="molecule type" value="Genomic_DNA"/>
</dbReference>
<evidence type="ECO:0000313" key="2">
    <source>
        <dbReference type="EMBL" id="WZN64819.1"/>
    </source>
</evidence>
<reference evidence="2 3" key="1">
    <citation type="submission" date="2024-03" db="EMBL/GenBank/DDBJ databases">
        <title>Complete genome sequence of the green alga Chloropicon roscoffensis RCC1871.</title>
        <authorList>
            <person name="Lemieux C."/>
            <person name="Pombert J.-F."/>
            <person name="Otis C."/>
            <person name="Turmel M."/>
        </authorList>
    </citation>
    <scope>NUCLEOTIDE SEQUENCE [LARGE SCALE GENOMIC DNA]</scope>
    <source>
        <strain evidence="2 3">RCC1871</strain>
    </source>
</reference>
<gene>
    <name evidence="2" type="ORF">HKI87_10g63760</name>
</gene>
<dbReference type="Proteomes" id="UP001472866">
    <property type="component" value="Chromosome 10"/>
</dbReference>
<dbReference type="PANTHER" id="PTHR36769">
    <property type="entry name" value="2,3-BISPHOSPHOGLYCERATE-DEPENDENT PHOSPHOGLYCERATE MUTASE"/>
    <property type="match status" value="1"/>
</dbReference>